<organism evidence="2 3">
    <name type="scientific">Streptococcus phocae</name>
    <dbReference type="NCBI Taxonomy" id="119224"/>
    <lineage>
        <taxon>Bacteria</taxon>
        <taxon>Bacillati</taxon>
        <taxon>Bacillota</taxon>
        <taxon>Bacilli</taxon>
        <taxon>Lactobacillales</taxon>
        <taxon>Streptococcaceae</taxon>
        <taxon>Streptococcus</taxon>
    </lineage>
</organism>
<feature type="transmembrane region" description="Helical" evidence="1">
    <location>
        <begin position="5"/>
        <end position="24"/>
    </location>
</feature>
<dbReference type="PATRIC" id="fig|119224.3.peg.395"/>
<feature type="transmembrane region" description="Helical" evidence="1">
    <location>
        <begin position="103"/>
        <end position="133"/>
    </location>
</feature>
<name>A0A0P6S2Y7_9STRE</name>
<feature type="transmembrane region" description="Helical" evidence="1">
    <location>
        <begin position="185"/>
        <end position="203"/>
    </location>
</feature>
<evidence type="ECO:0008006" key="4">
    <source>
        <dbReference type="Google" id="ProtNLM"/>
    </source>
</evidence>
<gene>
    <name evidence="2" type="ORF">AKK44_04320</name>
</gene>
<reference evidence="2 3" key="1">
    <citation type="submission" date="2015-08" db="EMBL/GenBank/DDBJ databases">
        <title>Genome sequence of Streptococcus phocae subsp. phocae ATCC 51973T isolated from liver specimen obtained from seal.</title>
        <authorList>
            <person name="Avendano-Herrera R."/>
        </authorList>
    </citation>
    <scope>NUCLEOTIDE SEQUENCE [LARGE SCALE GENOMIC DNA]</scope>
    <source>
        <strain evidence="2 3">ATCC 51973</strain>
    </source>
</reference>
<evidence type="ECO:0000313" key="2">
    <source>
        <dbReference type="EMBL" id="KPJ22466.1"/>
    </source>
</evidence>
<accession>A0A0P6S2Y7</accession>
<dbReference type="STRING" id="119224.AKK44_04320"/>
<feature type="transmembrane region" description="Helical" evidence="1">
    <location>
        <begin position="145"/>
        <end position="178"/>
    </location>
</feature>
<keyword evidence="1" id="KW-0812">Transmembrane</keyword>
<evidence type="ECO:0000313" key="3">
    <source>
        <dbReference type="Proteomes" id="UP000049578"/>
    </source>
</evidence>
<dbReference type="RefSeq" id="WP_236686656.1">
    <property type="nucleotide sequence ID" value="NZ_LHQM01000013.1"/>
</dbReference>
<dbReference type="Proteomes" id="UP000049578">
    <property type="component" value="Unassembled WGS sequence"/>
</dbReference>
<dbReference type="AlphaFoldDB" id="A0A0P6S2Y7"/>
<keyword evidence="1" id="KW-1133">Transmembrane helix</keyword>
<proteinExistence type="predicted"/>
<feature type="transmembrane region" description="Helical" evidence="1">
    <location>
        <begin position="63"/>
        <end position="91"/>
    </location>
</feature>
<keyword evidence="3" id="KW-1185">Reference proteome</keyword>
<sequence>METIFIFYIGMLLGNWLRGIWYWFSDNATKTILTSMPNKLSFWCRPFTNCYRKPLVFPNFLEVITGCLCVMTLWGYLSLTALYLVCLSLLLSLFDWTAKEYPLALWLLSFTALLPFYTINATALGFLILAMLACLIPLQIGAGDFLYLATLALAIPFISLIWVVQIGSLTGLICCFFSKAKSIPFIPYLTFGLVTSLAFELLLL</sequence>
<protein>
    <recommendedName>
        <fullName evidence="4">Peptidase</fullName>
    </recommendedName>
</protein>
<keyword evidence="1" id="KW-0472">Membrane</keyword>
<evidence type="ECO:0000256" key="1">
    <source>
        <dbReference type="SAM" id="Phobius"/>
    </source>
</evidence>
<dbReference type="EMBL" id="LHQM01000013">
    <property type="protein sequence ID" value="KPJ22466.1"/>
    <property type="molecule type" value="Genomic_DNA"/>
</dbReference>
<comment type="caution">
    <text evidence="2">The sequence shown here is derived from an EMBL/GenBank/DDBJ whole genome shotgun (WGS) entry which is preliminary data.</text>
</comment>